<accession>A0ABQ3ZK64</accession>
<dbReference type="EMBL" id="BOMN01000024">
    <property type="protein sequence ID" value="GIE18991.1"/>
    <property type="molecule type" value="Genomic_DNA"/>
</dbReference>
<keyword evidence="1" id="KW-1133">Transmembrane helix</keyword>
<evidence type="ECO:0000256" key="1">
    <source>
        <dbReference type="SAM" id="Phobius"/>
    </source>
</evidence>
<feature type="transmembrane region" description="Helical" evidence="1">
    <location>
        <begin position="132"/>
        <end position="154"/>
    </location>
</feature>
<evidence type="ECO:0008006" key="4">
    <source>
        <dbReference type="Google" id="ProtNLM"/>
    </source>
</evidence>
<proteinExistence type="predicted"/>
<feature type="transmembrane region" description="Helical" evidence="1">
    <location>
        <begin position="95"/>
        <end position="120"/>
    </location>
</feature>
<dbReference type="Proteomes" id="UP000603200">
    <property type="component" value="Unassembled WGS sequence"/>
</dbReference>
<dbReference type="RefSeq" id="WP_203836244.1">
    <property type="nucleotide sequence ID" value="NZ_BAAATV010000005.1"/>
</dbReference>
<feature type="transmembrane region" description="Helical" evidence="1">
    <location>
        <begin position="71"/>
        <end position="89"/>
    </location>
</feature>
<reference evidence="2 3" key="1">
    <citation type="submission" date="2021-01" db="EMBL/GenBank/DDBJ databases">
        <title>Whole genome shotgun sequence of Actinoplanes humidus NBRC 14915.</title>
        <authorList>
            <person name="Komaki H."/>
            <person name="Tamura T."/>
        </authorList>
    </citation>
    <scope>NUCLEOTIDE SEQUENCE [LARGE SCALE GENOMIC DNA]</scope>
    <source>
        <strain evidence="2 3">NBRC 14915</strain>
    </source>
</reference>
<feature type="transmembrane region" description="Helical" evidence="1">
    <location>
        <begin position="48"/>
        <end position="64"/>
    </location>
</feature>
<sequence>MAGGITQRAGRARTAVARATILPLLVRAAIALVFFGALTVAWPVSLVISRYLAILAVVAVYPAFAPRGRGTTFAVLVVVGGWIADTTYYDARVALWRVLAIATLTYVGHTLAALAAVLPYDAMVNVDVLTSWLVRAALVVLGSAVLTVIVLGLTSELAGGAFLVATLVGLAAAVGATMVLARMLRRT</sequence>
<keyword evidence="1" id="KW-0812">Transmembrane</keyword>
<name>A0ABQ3ZK64_9ACTN</name>
<organism evidence="2 3">
    <name type="scientific">Winogradskya humida</name>
    <dbReference type="NCBI Taxonomy" id="113566"/>
    <lineage>
        <taxon>Bacteria</taxon>
        <taxon>Bacillati</taxon>
        <taxon>Actinomycetota</taxon>
        <taxon>Actinomycetes</taxon>
        <taxon>Micromonosporales</taxon>
        <taxon>Micromonosporaceae</taxon>
        <taxon>Winogradskya</taxon>
    </lineage>
</organism>
<feature type="transmembrane region" description="Helical" evidence="1">
    <location>
        <begin position="21"/>
        <end position="42"/>
    </location>
</feature>
<keyword evidence="3" id="KW-1185">Reference proteome</keyword>
<evidence type="ECO:0000313" key="3">
    <source>
        <dbReference type="Proteomes" id="UP000603200"/>
    </source>
</evidence>
<feature type="transmembrane region" description="Helical" evidence="1">
    <location>
        <begin position="160"/>
        <end position="181"/>
    </location>
</feature>
<evidence type="ECO:0000313" key="2">
    <source>
        <dbReference type="EMBL" id="GIE18991.1"/>
    </source>
</evidence>
<keyword evidence="1" id="KW-0472">Membrane</keyword>
<protein>
    <recommendedName>
        <fullName evidence="4">Membrane protein YhhN</fullName>
    </recommendedName>
</protein>
<comment type="caution">
    <text evidence="2">The sequence shown here is derived from an EMBL/GenBank/DDBJ whole genome shotgun (WGS) entry which is preliminary data.</text>
</comment>
<gene>
    <name evidence="2" type="ORF">Ahu01nite_020930</name>
</gene>